<organism evidence="8 9">
    <name type="scientific">Nakamurella multipartita (strain ATCC 700099 / DSM 44233 / CIP 104796 / JCM 9543 / NBRC 105858 / Y-104)</name>
    <name type="common">Microsphaera multipartita</name>
    <dbReference type="NCBI Taxonomy" id="479431"/>
    <lineage>
        <taxon>Bacteria</taxon>
        <taxon>Bacillati</taxon>
        <taxon>Actinomycetota</taxon>
        <taxon>Actinomycetes</taxon>
        <taxon>Nakamurellales</taxon>
        <taxon>Nakamurellaceae</taxon>
        <taxon>Nakamurella</taxon>
    </lineage>
</organism>
<dbReference type="PANTHER" id="PTHR47359">
    <property type="entry name" value="PEPTIDOGLYCAN DL-ENDOPEPTIDASE CWLO"/>
    <property type="match status" value="1"/>
</dbReference>
<dbReference type="Pfam" id="PF00877">
    <property type="entry name" value="NLPC_P60"/>
    <property type="match status" value="1"/>
</dbReference>
<dbReference type="STRING" id="479431.Namu_3235"/>
<protein>
    <submittedName>
        <fullName evidence="8">NLP/P60 protein</fullName>
    </submittedName>
</protein>
<keyword evidence="6" id="KW-1133">Transmembrane helix</keyword>
<dbReference type="Proteomes" id="UP000002218">
    <property type="component" value="Chromosome"/>
</dbReference>
<feature type="coiled-coil region" evidence="5">
    <location>
        <begin position="213"/>
        <end position="247"/>
    </location>
</feature>
<dbReference type="HOGENOM" id="CLU_034085_1_1_11"/>
<evidence type="ECO:0000256" key="3">
    <source>
        <dbReference type="ARBA" id="ARBA00022801"/>
    </source>
</evidence>
<keyword evidence="3" id="KW-0378">Hydrolase</keyword>
<dbReference type="InterPro" id="IPR038765">
    <property type="entry name" value="Papain-like_cys_pep_sf"/>
</dbReference>
<evidence type="ECO:0000256" key="5">
    <source>
        <dbReference type="SAM" id="Coils"/>
    </source>
</evidence>
<name>C8XCW3_NAKMY</name>
<keyword evidence="9" id="KW-1185">Reference proteome</keyword>
<dbReference type="KEGG" id="nml:Namu_3235"/>
<dbReference type="InParanoid" id="C8XCW3"/>
<evidence type="ECO:0000259" key="7">
    <source>
        <dbReference type="PROSITE" id="PS51935"/>
    </source>
</evidence>
<dbReference type="InterPro" id="IPR000064">
    <property type="entry name" value="NLP_P60_dom"/>
</dbReference>
<keyword evidence="5" id="KW-0175">Coiled coil</keyword>
<dbReference type="SUPFAM" id="SSF54001">
    <property type="entry name" value="Cysteine proteinases"/>
    <property type="match status" value="1"/>
</dbReference>
<evidence type="ECO:0000256" key="4">
    <source>
        <dbReference type="ARBA" id="ARBA00022807"/>
    </source>
</evidence>
<dbReference type="PANTHER" id="PTHR47359:SF3">
    <property type="entry name" value="NLP_P60 DOMAIN-CONTAINING PROTEIN-RELATED"/>
    <property type="match status" value="1"/>
</dbReference>
<dbReference type="GO" id="GO:0006508">
    <property type="term" value="P:proteolysis"/>
    <property type="evidence" value="ECO:0007669"/>
    <property type="project" value="UniProtKB-KW"/>
</dbReference>
<gene>
    <name evidence="8" type="ordered locus">Namu_3235</name>
</gene>
<dbReference type="OrthoDB" id="5244330at2"/>
<reference evidence="9" key="1">
    <citation type="submission" date="2009-09" db="EMBL/GenBank/DDBJ databases">
        <title>The complete genome of Nakamurella multipartita DSM 44233.</title>
        <authorList>
            <consortium name="US DOE Joint Genome Institute (JGI-PGF)"/>
            <person name="Lucas S."/>
            <person name="Copeland A."/>
            <person name="Lapidus A."/>
            <person name="Glavina del Rio T."/>
            <person name="Dalin E."/>
            <person name="Tice H."/>
            <person name="Bruce D."/>
            <person name="Goodwin L."/>
            <person name="Pitluck S."/>
            <person name="Kyrpides N."/>
            <person name="Mavromatis K."/>
            <person name="Ivanova N."/>
            <person name="Ovchinnikova G."/>
            <person name="Sims D."/>
            <person name="Meincke L."/>
            <person name="Brettin T."/>
            <person name="Detter J.C."/>
            <person name="Han C."/>
            <person name="Larimer F."/>
            <person name="Land M."/>
            <person name="Hauser L."/>
            <person name="Markowitz V."/>
            <person name="Cheng J.-F."/>
            <person name="Hugenholtz P."/>
            <person name="Woyke T."/>
            <person name="Wu D."/>
            <person name="Klenk H.-P."/>
            <person name="Eisen J.A."/>
        </authorList>
    </citation>
    <scope>NUCLEOTIDE SEQUENCE [LARGE SCALE GENOMIC DNA]</scope>
    <source>
        <strain evidence="9">ATCC 700099 / DSM 44233 / CIP 104796 / JCM 9543 / NBRC 105858 / Y-104</strain>
    </source>
</reference>
<dbReference type="InterPro" id="IPR051794">
    <property type="entry name" value="PG_Endopeptidase_C40"/>
</dbReference>
<keyword evidence="4" id="KW-0788">Thiol protease</keyword>
<evidence type="ECO:0000256" key="6">
    <source>
        <dbReference type="SAM" id="Phobius"/>
    </source>
</evidence>
<comment type="similarity">
    <text evidence="1">Belongs to the peptidase C40 family.</text>
</comment>
<dbReference type="PROSITE" id="PS51935">
    <property type="entry name" value="NLPC_P60"/>
    <property type="match status" value="1"/>
</dbReference>
<evidence type="ECO:0000256" key="2">
    <source>
        <dbReference type="ARBA" id="ARBA00022670"/>
    </source>
</evidence>
<dbReference type="Gene3D" id="3.90.1720.10">
    <property type="entry name" value="endopeptidase domain like (from Nostoc punctiforme)"/>
    <property type="match status" value="1"/>
</dbReference>
<reference evidence="8 9" key="2">
    <citation type="journal article" date="2010" name="Stand. Genomic Sci.">
        <title>Complete genome sequence of Nakamurella multipartita type strain (Y-104).</title>
        <authorList>
            <person name="Tice H."/>
            <person name="Mayilraj S."/>
            <person name="Sims D."/>
            <person name="Lapidus A."/>
            <person name="Nolan M."/>
            <person name="Lucas S."/>
            <person name="Glavina Del Rio T."/>
            <person name="Copeland A."/>
            <person name="Cheng J.F."/>
            <person name="Meincke L."/>
            <person name="Bruce D."/>
            <person name="Goodwin L."/>
            <person name="Pitluck S."/>
            <person name="Ivanova N."/>
            <person name="Mavromatis K."/>
            <person name="Ovchinnikova G."/>
            <person name="Pati A."/>
            <person name="Chen A."/>
            <person name="Palaniappan K."/>
            <person name="Land M."/>
            <person name="Hauser L."/>
            <person name="Chang Y.J."/>
            <person name="Jeffries C.D."/>
            <person name="Detter J.C."/>
            <person name="Brettin T."/>
            <person name="Rohde M."/>
            <person name="Goker M."/>
            <person name="Bristow J."/>
            <person name="Eisen J.A."/>
            <person name="Markowitz V."/>
            <person name="Hugenholtz P."/>
            <person name="Kyrpides N.C."/>
            <person name="Klenk H.P."/>
            <person name="Chen F."/>
        </authorList>
    </citation>
    <scope>NUCLEOTIDE SEQUENCE [LARGE SCALE GENOMIC DNA]</scope>
    <source>
        <strain evidence="9">ATCC 700099 / DSM 44233 / CIP 104796 / JCM 9543 / NBRC 105858 / Y-104</strain>
    </source>
</reference>
<feature type="domain" description="NlpC/P60" evidence="7">
    <location>
        <begin position="330"/>
        <end position="446"/>
    </location>
</feature>
<dbReference type="eggNOG" id="COG0791">
    <property type="taxonomic scope" value="Bacteria"/>
</dbReference>
<evidence type="ECO:0000313" key="8">
    <source>
        <dbReference type="EMBL" id="ACV79566.1"/>
    </source>
</evidence>
<keyword evidence="6" id="KW-0812">Transmembrane</keyword>
<accession>C8XCW3</accession>
<dbReference type="EMBL" id="CP001737">
    <property type="protein sequence ID" value="ACV79566.1"/>
    <property type="molecule type" value="Genomic_DNA"/>
</dbReference>
<dbReference type="RefSeq" id="WP_015748433.1">
    <property type="nucleotide sequence ID" value="NC_013235.1"/>
</dbReference>
<dbReference type="GO" id="GO:0008234">
    <property type="term" value="F:cysteine-type peptidase activity"/>
    <property type="evidence" value="ECO:0007669"/>
    <property type="project" value="UniProtKB-KW"/>
</dbReference>
<evidence type="ECO:0000256" key="1">
    <source>
        <dbReference type="ARBA" id="ARBA00007074"/>
    </source>
</evidence>
<proteinExistence type="inferred from homology"/>
<keyword evidence="6" id="KW-0472">Membrane</keyword>
<evidence type="ECO:0000313" key="9">
    <source>
        <dbReference type="Proteomes" id="UP000002218"/>
    </source>
</evidence>
<feature type="transmembrane region" description="Helical" evidence="6">
    <location>
        <begin position="38"/>
        <end position="59"/>
    </location>
</feature>
<keyword evidence="2" id="KW-0645">Protease</keyword>
<sequence length="446" mass="45317" precursor="true">MSNRGYPLRSAAAGRTRPTAGAVGHIARTPRRARVYRLAGGIAVACTLLSIAAALPAAADQPVIVADQPAAEQPAAGQAAVAVPTTAEEAKQAWLDAARRAETYNEQVLTAQAAVDAAKAKSDAAAAELAAAADRTSAEQQKVAAADAVVAQYQAKVDAFANASFRGARLSDISALLTAGSPDDYLDKAGSLDQIATDQQATLSGALAARQIAADARTSAQAAENQARAAKQAADQATADAQAARDALDTGRAQLDGEIAVYQLAFAQLSSSDVDAAVASQEAANLDAASVARQAQQAAQRDRAGLASDAAPVGDTGPAFAAWAAAHAPSVQAGIAVEAALSRQGLPYVWGAVGPDTFDCSGLMLWAWQQAGIEIPRNSAAQAELPQIPLDQLQPGDLVTYYSPVSHVGMYVGDGKVLHASMPGVPIKVVDLAAAGPNPTGHAVNR</sequence>
<dbReference type="AlphaFoldDB" id="C8XCW3"/>